<name>A0AA39HUL3_9BILA</name>
<feature type="domain" description="DH" evidence="6">
    <location>
        <begin position="225"/>
        <end position="426"/>
    </location>
</feature>
<comment type="caution">
    <text evidence="8">The sequence shown here is derived from an EMBL/GenBank/DDBJ whole genome shotgun (WGS) entry which is preliminary data.</text>
</comment>
<sequence length="1707" mass="192477">MTASVNVENGVGGHPSTPMAATRRQMPTAKRNIFVERICVLNAKANPGMPIESAAQAHIQTILLEILYSLIDAQPTGIADMERCMQTALPSTTYHWILKNYSRNAHSTAPKPKGSSSDRKNAKLLQEDVSSLFKEYTGQKPDQKIVHEFISIVECIATDILQWTGKYVKNIPHGQHGIELQNLKIALSADKSLIDLTEMLKNDEEEASPSVLEAPPIIEESVEVDYEKISKDMLREDSLHLQSMSLLVNVFKRKLEIRVAKLEPRDPKQYVERVFGSIEEIYEISLRLHRFLQDAVEMSEIHCVGSSGLWELCEAKEFNCYLDYAKQFQGLASILTPIREMLADPLYTDFFRQEDRAYGLSGCQTFQLAMKYILPKLLEEPLLYIVRFTNHFLLNLIPLTRSEDDRVELRNSCSYLKQVISEMGKVCKGLEAPIYTNRGGWIDSHRSPQELLQNIQRSIEGWQGREILHKCSRLVKEGILEKGRQPNHMSKASRTERYVFLFDSLLVLCKPKKSSDRSPVYKFKSKFEVRKTDIFEVPETEGQHAFRIVATSSPNGDYQESTEIVLFCRSAEEKFAWLSAIVDIHTRSLLDRRLEAYIKEEESRIPLEIPGPEQYRFAEPDTDEHIIFEDYTSNSGIPVVKHATILKLVERLTYPLYLDAKFVQMFLTTYRSFCQPEQLLQLLMERFNVPTPRALEAIDNCLPCSPAGRSQVSAFSGGPLAGRFDTVQSHGLPVGRVSNARLEQSYQRFRMEFQQPIQKRVISVCDQWLRRHFYDFENNPQLVDDMVRFLTEARLKTGNSERWKFQKILDKIRASQNEFENELHEVFVDFSDAELTLPRRTPSIQSQSGGSARPPILWHTVAQNDVANYDLLSLHPIEIGRQLTLLHFDLYRVVKPIELVDCAWMKADKLKRSPRLMQYMDKTNQLIYWVAKSIVETESLEERVALVSRVLEIMFIFEELHNFNGIIAFNSALGSSAVARLKATFERLDKEKQKWLVKFKKLCDSHGKEMAKRLSEVAPPVIPFIGTYLSRFCFFDESRKTIAMRNVQTNEENEQGCDSTQMIEFGTCRKTAKLIEEIQMYQNEPYQFQVEISMRYPTRQNGHSSRREPSAALPAELPLRCLLEKTPHGALDPPLEEDRPMSDIFDCVQLPTPSTSFQRHCTRAAAGPPPRYENFRPPAECSANFSSGLSNYLAHCGESSAILEASASLESVADAEEESSPRHRVVQKAASSDCALPTRRSKQSRNVLLRKWKRLRGREAGNGAADLCFPATPGYGNDVGAGLSDPSDRYRRFHLFCPPLTAQQITSGARKIAADGAVLVDARRRKWPSPPRCLLWTCRASVPPVAVFPPCNLVLFFSPRVSPFPPQMLSCQLCCCCAQSPPTTPSAVANHPQFFESINPLEGFEDNNALEEYLYNQSKKIEPGKEDSKWDFQKPRRSAQTLKSPGVKVPKWQQTTSLANGAPSSPNVYHRSNPLCLDKPLAPEDRSRSVTLSTSTISSPVEESPFGLIDIHPGHHPVYIRDAKSGTLAGQRPSLPLRRSIPPPSPSLKSEAPREMAPPPLHPRRISPPKTDDSPAASAQQFVFPPPMPSPSSSEGSASPPMPAAVPPVPPRKGANRASVGLPAPLSVDSVSKHFWRGEQSPTSPTVSLSVPLPAESSRTPPPELPPRQRAVDLAPPPRPPKKNHGKLLAVAPPLPPKTYKNRVQNN</sequence>
<dbReference type="CDD" id="cd06224">
    <property type="entry name" value="REM"/>
    <property type="match status" value="1"/>
</dbReference>
<dbReference type="Pfam" id="PF22697">
    <property type="entry name" value="SOS1_NGEF_PH"/>
    <property type="match status" value="1"/>
</dbReference>
<dbReference type="GO" id="GO:0007265">
    <property type="term" value="P:Ras protein signal transduction"/>
    <property type="evidence" value="ECO:0007669"/>
    <property type="project" value="TreeGrafter"/>
</dbReference>
<feature type="compositionally biased region" description="Low complexity" evidence="3">
    <location>
        <begin position="1641"/>
        <end position="1654"/>
    </location>
</feature>
<dbReference type="SMART" id="SM00147">
    <property type="entry name" value="RasGEF"/>
    <property type="match status" value="1"/>
</dbReference>
<dbReference type="InterPro" id="IPR035899">
    <property type="entry name" value="DBL_dom_sf"/>
</dbReference>
<dbReference type="SUPFAM" id="SSF48065">
    <property type="entry name" value="DBL homology domain (DH-domain)"/>
    <property type="match status" value="1"/>
</dbReference>
<dbReference type="PROSITE" id="PS50212">
    <property type="entry name" value="RASGEF_NTER"/>
    <property type="match status" value="1"/>
</dbReference>
<feature type="compositionally biased region" description="Pro residues" evidence="3">
    <location>
        <begin position="1600"/>
        <end position="1611"/>
    </location>
</feature>
<evidence type="ECO:0000256" key="3">
    <source>
        <dbReference type="SAM" id="MobiDB-lite"/>
    </source>
</evidence>
<dbReference type="GO" id="GO:0046982">
    <property type="term" value="F:protein heterodimerization activity"/>
    <property type="evidence" value="ECO:0007669"/>
    <property type="project" value="InterPro"/>
</dbReference>
<reference evidence="8" key="1">
    <citation type="submission" date="2023-06" db="EMBL/GenBank/DDBJ databases">
        <title>Genomic analysis of the entomopathogenic nematode Steinernema hermaphroditum.</title>
        <authorList>
            <person name="Schwarz E.M."/>
            <person name="Heppert J.K."/>
            <person name="Baniya A."/>
            <person name="Schwartz H.T."/>
            <person name="Tan C.-H."/>
            <person name="Antoshechkin I."/>
            <person name="Sternberg P.W."/>
            <person name="Goodrich-Blair H."/>
            <person name="Dillman A.R."/>
        </authorList>
    </citation>
    <scope>NUCLEOTIDE SEQUENCE</scope>
    <source>
        <strain evidence="8">PS9179</strain>
        <tissue evidence="8">Whole animal</tissue>
    </source>
</reference>
<feature type="region of interest" description="Disordered" evidence="3">
    <location>
        <begin position="1529"/>
        <end position="1707"/>
    </location>
</feature>
<gene>
    <name evidence="8" type="ORF">QR680_005537</name>
</gene>
<dbReference type="Gene3D" id="2.30.29.30">
    <property type="entry name" value="Pleckstrin-homology domain (PH domain)/Phosphotyrosine-binding domain (PTB)"/>
    <property type="match status" value="1"/>
</dbReference>
<dbReference type="InterPro" id="IPR001895">
    <property type="entry name" value="RASGEF_cat_dom"/>
</dbReference>
<dbReference type="Gene3D" id="1.10.840.10">
    <property type="entry name" value="Ras guanine-nucleotide exchange factors catalytic domain"/>
    <property type="match status" value="2"/>
</dbReference>
<evidence type="ECO:0000256" key="1">
    <source>
        <dbReference type="ARBA" id="ARBA00022658"/>
    </source>
</evidence>
<feature type="region of interest" description="Disordered" evidence="3">
    <location>
        <begin position="1213"/>
        <end position="1242"/>
    </location>
</feature>
<dbReference type="PANTHER" id="PTHR23113">
    <property type="entry name" value="GUANINE NUCLEOTIDE EXCHANGE FACTOR"/>
    <property type="match status" value="1"/>
</dbReference>
<evidence type="ECO:0000259" key="7">
    <source>
        <dbReference type="PROSITE" id="PS50212"/>
    </source>
</evidence>
<feature type="compositionally biased region" description="Polar residues" evidence="3">
    <location>
        <begin position="1489"/>
        <end position="1501"/>
    </location>
</feature>
<dbReference type="EMBL" id="JAUCMV010000003">
    <property type="protein sequence ID" value="KAK0411192.1"/>
    <property type="molecule type" value="Genomic_DNA"/>
</dbReference>
<dbReference type="Gene3D" id="6.10.250.3060">
    <property type="match status" value="1"/>
</dbReference>
<organism evidence="8 9">
    <name type="scientific">Steinernema hermaphroditum</name>
    <dbReference type="NCBI Taxonomy" id="289476"/>
    <lineage>
        <taxon>Eukaryota</taxon>
        <taxon>Metazoa</taxon>
        <taxon>Ecdysozoa</taxon>
        <taxon>Nematoda</taxon>
        <taxon>Chromadorea</taxon>
        <taxon>Rhabditida</taxon>
        <taxon>Tylenchina</taxon>
        <taxon>Panagrolaimomorpha</taxon>
        <taxon>Strongyloidoidea</taxon>
        <taxon>Steinernematidae</taxon>
        <taxon>Steinernema</taxon>
    </lineage>
</organism>
<evidence type="ECO:0000259" key="5">
    <source>
        <dbReference type="PROSITE" id="PS50009"/>
    </source>
</evidence>
<dbReference type="PROSITE" id="PS50003">
    <property type="entry name" value="PH_DOMAIN"/>
    <property type="match status" value="1"/>
</dbReference>
<evidence type="ECO:0000313" key="8">
    <source>
        <dbReference type="EMBL" id="KAK0411192.1"/>
    </source>
</evidence>
<dbReference type="InterPro" id="IPR055251">
    <property type="entry name" value="SOS1_NGEF_PH"/>
</dbReference>
<protein>
    <recommendedName>
        <fullName evidence="10">Ras-GEF domain-containing protein</fullName>
    </recommendedName>
</protein>
<keyword evidence="9" id="KW-1185">Reference proteome</keyword>
<dbReference type="InterPro" id="IPR009072">
    <property type="entry name" value="Histone-fold"/>
</dbReference>
<evidence type="ECO:0000259" key="4">
    <source>
        <dbReference type="PROSITE" id="PS50003"/>
    </source>
</evidence>
<evidence type="ECO:0008006" key="10">
    <source>
        <dbReference type="Google" id="ProtNLM"/>
    </source>
</evidence>
<feature type="domain" description="N-terminal Ras-GEF" evidence="7">
    <location>
        <begin position="636"/>
        <end position="813"/>
    </location>
</feature>
<dbReference type="GO" id="GO:0005886">
    <property type="term" value="C:plasma membrane"/>
    <property type="evidence" value="ECO:0007669"/>
    <property type="project" value="TreeGrafter"/>
</dbReference>
<evidence type="ECO:0000259" key="6">
    <source>
        <dbReference type="PROSITE" id="PS50010"/>
    </source>
</evidence>
<dbReference type="InterPro" id="IPR001849">
    <property type="entry name" value="PH_domain"/>
</dbReference>
<feature type="compositionally biased region" description="Basic and acidic residues" evidence="3">
    <location>
        <begin position="1424"/>
        <end position="1434"/>
    </location>
</feature>
<feature type="compositionally biased region" description="Polar residues" evidence="3">
    <location>
        <begin position="1452"/>
        <end position="1467"/>
    </location>
</feature>
<dbReference type="SUPFAM" id="SSF47113">
    <property type="entry name" value="Histone-fold"/>
    <property type="match status" value="1"/>
</dbReference>
<feature type="region of interest" description="Disordered" evidence="3">
    <location>
        <begin position="1424"/>
        <end position="1504"/>
    </location>
</feature>
<evidence type="ECO:0000256" key="2">
    <source>
        <dbReference type="PROSITE-ProRule" id="PRU00168"/>
    </source>
</evidence>
<feature type="domain" description="PH" evidence="4">
    <location>
        <begin position="473"/>
        <end position="586"/>
    </location>
</feature>
<dbReference type="InterPro" id="IPR000651">
    <property type="entry name" value="Ras-like_Gua-exchang_fac_N"/>
</dbReference>
<proteinExistence type="predicted"/>
<dbReference type="Gene3D" id="1.20.870.10">
    <property type="entry name" value="Son of sevenless (SoS) protein Chain: S domain 1"/>
    <property type="match status" value="1"/>
</dbReference>
<dbReference type="PROSITE" id="PS50010">
    <property type="entry name" value="DH_2"/>
    <property type="match status" value="1"/>
</dbReference>
<dbReference type="Gene3D" id="1.10.20.10">
    <property type="entry name" value="Histone, subunit A"/>
    <property type="match status" value="1"/>
</dbReference>
<dbReference type="Proteomes" id="UP001175271">
    <property type="component" value="Unassembled WGS sequence"/>
</dbReference>
<dbReference type="InterPro" id="IPR008937">
    <property type="entry name" value="Ras-like_GEF"/>
</dbReference>
<dbReference type="SUPFAM" id="SSF48366">
    <property type="entry name" value="Ras GEF"/>
    <property type="match status" value="1"/>
</dbReference>
<keyword evidence="1 2" id="KW-0344">Guanine-nucleotide releasing factor</keyword>
<feature type="domain" description="Ras-GEF" evidence="5">
    <location>
        <begin position="875"/>
        <end position="1115"/>
    </location>
</feature>
<dbReference type="SMART" id="SM00233">
    <property type="entry name" value="PH"/>
    <property type="match status" value="1"/>
</dbReference>
<dbReference type="PANTHER" id="PTHR23113:SF363">
    <property type="entry name" value="PROTEIN SON OF SEVENLESS"/>
    <property type="match status" value="1"/>
</dbReference>
<dbReference type="Pfam" id="PF00617">
    <property type="entry name" value="RasGEF"/>
    <property type="match status" value="1"/>
</dbReference>
<dbReference type="InterPro" id="IPR011993">
    <property type="entry name" value="PH-like_dom_sf"/>
</dbReference>
<dbReference type="InterPro" id="IPR036964">
    <property type="entry name" value="RASGEF_cat_dom_sf"/>
</dbReference>
<dbReference type="Pfam" id="PF00618">
    <property type="entry name" value="RasGEF_N"/>
    <property type="match status" value="1"/>
</dbReference>
<evidence type="ECO:0000313" key="9">
    <source>
        <dbReference type="Proteomes" id="UP001175271"/>
    </source>
</evidence>
<dbReference type="SMART" id="SM00229">
    <property type="entry name" value="RasGEFN"/>
    <property type="match status" value="1"/>
</dbReference>
<dbReference type="InterPro" id="IPR023578">
    <property type="entry name" value="Ras_GEF_dom_sf"/>
</dbReference>
<dbReference type="InterPro" id="IPR000219">
    <property type="entry name" value="DH_dom"/>
</dbReference>
<accession>A0AA39HUL3</accession>
<feature type="region of interest" description="Disordered" evidence="3">
    <location>
        <begin position="1"/>
        <end position="24"/>
    </location>
</feature>
<dbReference type="Gene3D" id="1.20.900.10">
    <property type="entry name" value="Dbl homology (DH) domain"/>
    <property type="match status" value="1"/>
</dbReference>
<dbReference type="PROSITE" id="PS50009">
    <property type="entry name" value="RASGEF_CAT"/>
    <property type="match status" value="1"/>
</dbReference>
<dbReference type="SUPFAM" id="SSF50729">
    <property type="entry name" value="PH domain-like"/>
    <property type="match status" value="1"/>
</dbReference>
<dbReference type="GO" id="GO:0005085">
    <property type="term" value="F:guanyl-nucleotide exchange factor activity"/>
    <property type="evidence" value="ECO:0007669"/>
    <property type="project" value="UniProtKB-KW"/>
</dbReference>